<accession>M7RSD9</accession>
<sequence>MGFSQSLHCLKFFNSNNFSDRGGILHHSSPQPIALFKKLSLD</sequence>
<gene>
    <name evidence="1" type="ORF">HPHPH1_1658</name>
</gene>
<dbReference type="Proteomes" id="UP000011947">
    <property type="component" value="Unassembled WGS sequence"/>
</dbReference>
<dbReference type="AlphaFoldDB" id="M7RSD9"/>
<dbReference type="EMBL" id="AOTX01000054">
    <property type="protein sequence ID" value="EMR54748.1"/>
    <property type="molecule type" value="Genomic_DNA"/>
</dbReference>
<protein>
    <submittedName>
        <fullName evidence="1">Uncharacterized protein</fullName>
    </submittedName>
</protein>
<proteinExistence type="predicted"/>
<dbReference type="PATRIC" id="fig|992058.3.peg.1639"/>
<name>M7RSD9_HELPX</name>
<evidence type="ECO:0000313" key="2">
    <source>
        <dbReference type="Proteomes" id="UP000011947"/>
    </source>
</evidence>
<comment type="caution">
    <text evidence="1">The sequence shown here is derived from an EMBL/GenBank/DDBJ whole genome shotgun (WGS) entry which is preliminary data.</text>
</comment>
<organism evidence="1 2">
    <name type="scientific">Helicobacter pylori Hp H-1</name>
    <dbReference type="NCBI Taxonomy" id="992058"/>
    <lineage>
        <taxon>Bacteria</taxon>
        <taxon>Pseudomonadati</taxon>
        <taxon>Campylobacterota</taxon>
        <taxon>Epsilonproteobacteria</taxon>
        <taxon>Campylobacterales</taxon>
        <taxon>Helicobacteraceae</taxon>
        <taxon>Helicobacter</taxon>
    </lineage>
</organism>
<evidence type="ECO:0000313" key="1">
    <source>
        <dbReference type="EMBL" id="EMR54748.1"/>
    </source>
</evidence>
<reference evidence="1 2" key="1">
    <citation type="submission" date="2013-02" db="EMBL/GenBank/DDBJ databases">
        <title>Comparitive Sequence Analysis of H. pylori Isolates.</title>
        <authorList>
            <person name="Blanchard T.G."/>
            <person name="Czinn S.J."/>
            <person name="McCracken C.M."/>
            <person name="Abolude K.A."/>
            <person name="Shefchek K.S."/>
            <person name="Maroo A.M."/>
            <person name="Santana-Cruz I.S."/>
            <person name="Tallon L.J."/>
            <person name="Ficke F.W.F."/>
        </authorList>
    </citation>
    <scope>NUCLEOTIDE SEQUENCE [LARGE SCALE GENOMIC DNA]</scope>
    <source>
        <strain evidence="1 2">Hp H-1</strain>
    </source>
</reference>